<dbReference type="AlphaFoldDB" id="A0A8S1HFP5"/>
<evidence type="ECO:0000313" key="1">
    <source>
        <dbReference type="EMBL" id="CAD6192170.1"/>
    </source>
</evidence>
<sequence length="68" mass="8033">MSFSCTYEAMELMNVIEEDQQPVLTRAWSPLDNELRIETLWVSRPRQPEKSSSKVFQRAYGRARSLRL</sequence>
<gene>
    <name evidence="1" type="ORF">CAUJ_LOCUS8089</name>
</gene>
<evidence type="ECO:0000313" key="2">
    <source>
        <dbReference type="Proteomes" id="UP000835052"/>
    </source>
</evidence>
<proteinExistence type="predicted"/>
<keyword evidence="2" id="KW-1185">Reference proteome</keyword>
<reference evidence="1" key="1">
    <citation type="submission" date="2020-10" db="EMBL/GenBank/DDBJ databases">
        <authorList>
            <person name="Kikuchi T."/>
        </authorList>
    </citation>
    <scope>NUCLEOTIDE SEQUENCE</scope>
    <source>
        <strain evidence="1">NKZ352</strain>
    </source>
</reference>
<organism evidence="1 2">
    <name type="scientific">Caenorhabditis auriculariae</name>
    <dbReference type="NCBI Taxonomy" id="2777116"/>
    <lineage>
        <taxon>Eukaryota</taxon>
        <taxon>Metazoa</taxon>
        <taxon>Ecdysozoa</taxon>
        <taxon>Nematoda</taxon>
        <taxon>Chromadorea</taxon>
        <taxon>Rhabditida</taxon>
        <taxon>Rhabditina</taxon>
        <taxon>Rhabditomorpha</taxon>
        <taxon>Rhabditoidea</taxon>
        <taxon>Rhabditidae</taxon>
        <taxon>Peloderinae</taxon>
        <taxon>Caenorhabditis</taxon>
    </lineage>
</organism>
<dbReference type="Proteomes" id="UP000835052">
    <property type="component" value="Unassembled WGS sequence"/>
</dbReference>
<accession>A0A8S1HFP5</accession>
<protein>
    <submittedName>
        <fullName evidence="1">Uncharacterized protein</fullName>
    </submittedName>
</protein>
<dbReference type="EMBL" id="CAJGYM010000026">
    <property type="protein sequence ID" value="CAD6192170.1"/>
    <property type="molecule type" value="Genomic_DNA"/>
</dbReference>
<comment type="caution">
    <text evidence="1">The sequence shown here is derived from an EMBL/GenBank/DDBJ whole genome shotgun (WGS) entry which is preliminary data.</text>
</comment>
<name>A0A8S1HFP5_9PELO</name>